<protein>
    <submittedName>
        <fullName evidence="3">Uncharacterized protein</fullName>
    </submittedName>
</protein>
<dbReference type="AlphaFoldDB" id="A0AB34ILE2"/>
<dbReference type="EMBL" id="JBGBPQ010000024">
    <property type="protein sequence ID" value="KAL1499781.1"/>
    <property type="molecule type" value="Genomic_DNA"/>
</dbReference>
<dbReference type="InterPro" id="IPR049226">
    <property type="entry name" value="DUF6823"/>
</dbReference>
<name>A0AB34ILE2_PRYPA</name>
<accession>A0AB34ILE2</accession>
<organism evidence="3 4">
    <name type="scientific">Prymnesium parvum</name>
    <name type="common">Toxic golden alga</name>
    <dbReference type="NCBI Taxonomy" id="97485"/>
    <lineage>
        <taxon>Eukaryota</taxon>
        <taxon>Haptista</taxon>
        <taxon>Haptophyta</taxon>
        <taxon>Prymnesiophyceae</taxon>
        <taxon>Prymnesiales</taxon>
        <taxon>Prymnesiaceae</taxon>
        <taxon>Prymnesium</taxon>
    </lineage>
</organism>
<keyword evidence="2" id="KW-0732">Signal</keyword>
<feature type="region of interest" description="Disordered" evidence="1">
    <location>
        <begin position="195"/>
        <end position="214"/>
    </location>
</feature>
<dbReference type="Proteomes" id="UP001515480">
    <property type="component" value="Unassembled WGS sequence"/>
</dbReference>
<evidence type="ECO:0000256" key="2">
    <source>
        <dbReference type="SAM" id="SignalP"/>
    </source>
</evidence>
<feature type="signal peptide" evidence="2">
    <location>
        <begin position="1"/>
        <end position="19"/>
    </location>
</feature>
<reference evidence="3 4" key="1">
    <citation type="journal article" date="2024" name="Science">
        <title>Giant polyketide synthase enzymes in the biosynthesis of giant marine polyether toxins.</title>
        <authorList>
            <person name="Fallon T.R."/>
            <person name="Shende V.V."/>
            <person name="Wierzbicki I.H."/>
            <person name="Pendleton A.L."/>
            <person name="Watervoot N.F."/>
            <person name="Auber R.P."/>
            <person name="Gonzalez D.J."/>
            <person name="Wisecaver J.H."/>
            <person name="Moore B.S."/>
        </authorList>
    </citation>
    <scope>NUCLEOTIDE SEQUENCE [LARGE SCALE GENOMIC DNA]</scope>
    <source>
        <strain evidence="3 4">12B1</strain>
    </source>
</reference>
<feature type="chain" id="PRO_5044274095" evidence="2">
    <location>
        <begin position="20"/>
        <end position="214"/>
    </location>
</feature>
<evidence type="ECO:0000256" key="1">
    <source>
        <dbReference type="SAM" id="MobiDB-lite"/>
    </source>
</evidence>
<evidence type="ECO:0000313" key="4">
    <source>
        <dbReference type="Proteomes" id="UP001515480"/>
    </source>
</evidence>
<feature type="compositionally biased region" description="Basic residues" evidence="1">
    <location>
        <begin position="205"/>
        <end position="214"/>
    </location>
</feature>
<keyword evidence="4" id="KW-1185">Reference proteome</keyword>
<proteinExistence type="predicted"/>
<dbReference type="Pfam" id="PF20709">
    <property type="entry name" value="DUF6823"/>
    <property type="match status" value="1"/>
</dbReference>
<gene>
    <name evidence="3" type="ORF">AB1Y20_012467</name>
</gene>
<sequence>MGNLVVLLLVAALCAGAGALRVGAVAPSRVASAAPRAAPRLGLFDALFGKDEAVEAEKEAQLRAQQEILARRRNPAAGRAYAAELAARRAAASKEAREKIGWQRAVGVDPLVEFKRRQAAGEVKKMGYEDEPKGGIPMPMASFGVGGEFGLGGKYDNGERFDLRLPYAEQGWTEELDEEKVESVDFFANLMSGGKLQREADERRKQQKKGSKGK</sequence>
<evidence type="ECO:0000313" key="3">
    <source>
        <dbReference type="EMBL" id="KAL1499781.1"/>
    </source>
</evidence>
<comment type="caution">
    <text evidence="3">The sequence shown here is derived from an EMBL/GenBank/DDBJ whole genome shotgun (WGS) entry which is preliminary data.</text>
</comment>